<dbReference type="OrthoDB" id="71307at2759"/>
<evidence type="ECO:0000256" key="1">
    <source>
        <dbReference type="SAM" id="MobiDB-lite"/>
    </source>
</evidence>
<dbReference type="EMBL" id="BGZK01000936">
    <property type="protein sequence ID" value="GBP65671.1"/>
    <property type="molecule type" value="Genomic_DNA"/>
</dbReference>
<feature type="region of interest" description="Disordered" evidence="1">
    <location>
        <begin position="278"/>
        <end position="297"/>
    </location>
</feature>
<organism evidence="2 3">
    <name type="scientific">Eumeta variegata</name>
    <name type="common">Bagworm moth</name>
    <name type="synonym">Eumeta japonica</name>
    <dbReference type="NCBI Taxonomy" id="151549"/>
    <lineage>
        <taxon>Eukaryota</taxon>
        <taxon>Metazoa</taxon>
        <taxon>Ecdysozoa</taxon>
        <taxon>Arthropoda</taxon>
        <taxon>Hexapoda</taxon>
        <taxon>Insecta</taxon>
        <taxon>Pterygota</taxon>
        <taxon>Neoptera</taxon>
        <taxon>Endopterygota</taxon>
        <taxon>Lepidoptera</taxon>
        <taxon>Glossata</taxon>
        <taxon>Ditrysia</taxon>
        <taxon>Tineoidea</taxon>
        <taxon>Psychidae</taxon>
        <taxon>Oiketicinae</taxon>
        <taxon>Eumeta</taxon>
    </lineage>
</organism>
<evidence type="ECO:0000313" key="3">
    <source>
        <dbReference type="Proteomes" id="UP000299102"/>
    </source>
</evidence>
<evidence type="ECO:0000313" key="2">
    <source>
        <dbReference type="EMBL" id="GBP65671.1"/>
    </source>
</evidence>
<protein>
    <submittedName>
        <fullName evidence="2">Uncharacterized protein</fullName>
    </submittedName>
</protein>
<keyword evidence="3" id="KW-1185">Reference proteome</keyword>
<name>A0A4C1XPC2_EUMVA</name>
<sequence length="534" mass="59284">MTECADSNVTNLENILLSLGSPSERESLHHALFSLLCERVLAQSAERFLGDFGLNLLKMAALRYPTKPILVRYLVRCIRRALSSGGPRTPNAPLYNEVGRDCNVTKFSNSRIFEAVTSTSTLPNHHETSLRRITPGHLQSLKFTAGCTPPSPRFPRHTILGHSRPTIDNDVDALGENLVGACARAGDAYADVLAELVRCEKNEVPLFDVAHRNTEGYSPLHVACLQDGAEAGAGAATAETSTGRWLRTIHVLLAHAHLDLTEGVKLLDNFLIGATRKQQSLRRGSHNRKEPSRPVQAGVSFALHATTPTENVIIYKGVDVRPYSTMHETTAVRLVTKASQRRKIGMRGWRRKDREALNLRITSFAGNSERQSFDTKGGDTALHLAVNSRRATLELVLALVAHAPRSQWRQLAHCANRRCSRQCRHLNQSVRPSVHSSMTPLEYARSATKSQPHYPVEVLDFLKNPNSVIQKLLLRPLSGGVGDNFPLKSISLPYNGYDKHVTPLIDDLLLRRYDQLMESTAISWTAASELQRHR</sequence>
<dbReference type="Proteomes" id="UP000299102">
    <property type="component" value="Unassembled WGS sequence"/>
</dbReference>
<dbReference type="STRING" id="151549.A0A4C1XPC2"/>
<dbReference type="AlphaFoldDB" id="A0A4C1XPC2"/>
<proteinExistence type="predicted"/>
<comment type="caution">
    <text evidence="2">The sequence shown here is derived from an EMBL/GenBank/DDBJ whole genome shotgun (WGS) entry which is preliminary data.</text>
</comment>
<reference evidence="2 3" key="1">
    <citation type="journal article" date="2019" name="Commun. Biol.">
        <title>The bagworm genome reveals a unique fibroin gene that provides high tensile strength.</title>
        <authorList>
            <person name="Kono N."/>
            <person name="Nakamura H."/>
            <person name="Ohtoshi R."/>
            <person name="Tomita M."/>
            <person name="Numata K."/>
            <person name="Arakawa K."/>
        </authorList>
    </citation>
    <scope>NUCLEOTIDE SEQUENCE [LARGE SCALE GENOMIC DNA]</scope>
</reference>
<accession>A0A4C1XPC2</accession>
<gene>
    <name evidence="2" type="ORF">EVAR_98384_1</name>
</gene>